<feature type="domain" description="MRB1590-like C-terminal" evidence="3">
    <location>
        <begin position="457"/>
        <end position="557"/>
    </location>
</feature>
<dbReference type="InterPro" id="IPR049069">
    <property type="entry name" value="MRB1590-like_C"/>
</dbReference>
<comment type="caution">
    <text evidence="4">The sequence shown here is derived from an EMBL/GenBank/DDBJ whole genome shotgun (WGS) entry which is preliminary data.</text>
</comment>
<dbReference type="Pfam" id="PF09818">
    <property type="entry name" value="ABC_ATPase"/>
    <property type="match status" value="1"/>
</dbReference>
<dbReference type="Pfam" id="PF20446">
    <property type="entry name" value="ABC_N"/>
    <property type="match status" value="1"/>
</dbReference>
<feature type="domain" description="ATPase of the ABC class N-terminal" evidence="2">
    <location>
        <begin position="1"/>
        <end position="154"/>
    </location>
</feature>
<evidence type="ECO:0000259" key="2">
    <source>
        <dbReference type="Pfam" id="PF20446"/>
    </source>
</evidence>
<name>A0A510Y2E1_MARHA</name>
<dbReference type="OrthoDB" id="9809999at2"/>
<dbReference type="InterPro" id="IPR019195">
    <property type="entry name" value="ABC_ATPase_put"/>
</dbReference>
<reference evidence="4 5" key="1">
    <citation type="submission" date="2019-07" db="EMBL/GenBank/DDBJ databases">
        <title>Whole genome shotgun sequence of Marinococcus halophilus NBRC 102359.</title>
        <authorList>
            <person name="Hosoyama A."/>
            <person name="Uohara A."/>
            <person name="Ohji S."/>
            <person name="Ichikawa N."/>
        </authorList>
    </citation>
    <scope>NUCLEOTIDE SEQUENCE [LARGE SCALE GENOMIC DNA]</scope>
    <source>
        <strain evidence="4 5">NBRC 102359</strain>
    </source>
</reference>
<dbReference type="InterPro" id="IPR046834">
    <property type="entry name" value="ABC_ATPase_C"/>
</dbReference>
<dbReference type="Proteomes" id="UP000321051">
    <property type="component" value="Unassembled WGS sequence"/>
</dbReference>
<dbReference type="PANTHER" id="PTHR38149:SF1">
    <property type="entry name" value="ATPASE"/>
    <property type="match status" value="1"/>
</dbReference>
<evidence type="ECO:0000259" key="3">
    <source>
        <dbReference type="Pfam" id="PF21117"/>
    </source>
</evidence>
<evidence type="ECO:0000313" key="4">
    <source>
        <dbReference type="EMBL" id="GEK57459.1"/>
    </source>
</evidence>
<dbReference type="AlphaFoldDB" id="A0A510Y2E1"/>
<keyword evidence="5" id="KW-1185">Reference proteome</keyword>
<dbReference type="PANTHER" id="PTHR38149">
    <property type="entry name" value="ATPASE"/>
    <property type="match status" value="1"/>
</dbReference>
<dbReference type="InterPro" id="IPR046833">
    <property type="entry name" value="ABC_N"/>
</dbReference>
<feature type="domain" description="ATPase of the ABC class C-terminal" evidence="1">
    <location>
        <begin position="158"/>
        <end position="438"/>
    </location>
</feature>
<dbReference type="EMBL" id="BJUN01000001">
    <property type="protein sequence ID" value="GEK57459.1"/>
    <property type="molecule type" value="Genomic_DNA"/>
</dbReference>
<sequence length="559" mass="61637">MKQLIQTLKRIDRKGYKAYNDIKGTHEFSDFRLHMDHVQADPFASPSRARVTLSRKALELGPEVEESDARRVAAIDFFALAMQEELHKQKGKPGIIIDGPGQEMIDRTAVKLSKDHLEIRLSIHLPARGRTIQGQEAVDRLTKQLPEAIQRAVQQHSKQKLTAQLELADQQQAVRRYLQDNGCIAFVANGSVLPRASGVSNRPMSGKDVISFQSPKEREVTIELPHGKPVTGMAVPKGVTIIVGGGYHGKSTLLEAIERGVYNHRAGDGREFVIADPGAVKVRAEDGRSVTGVNISPFIANLPADKDTSFFTTENASGSTSQAANIMEGLEAGAGTLLIDEDTSATNFMIRDARMQALVAKRKEPITPFIDKVRALYDDEGISTILVVGGAGDYFDVADYVIMLEEYVPYDVTEEARRIAGEHPTNRAKEAGEAFGALTGRRIAVHRFDARKGKKEKVSGKGRQTVMYGTETIDLSAVEQLITGSQTNAIAEAIRHASRQFQKPAPLPEVLDYIEQTIDEQSLDGLSPFKNQHPGDFARPRRFEIAAAINRYRPLRVER</sequence>
<gene>
    <name evidence="4" type="ORF">MHA01_03640</name>
</gene>
<proteinExistence type="predicted"/>
<evidence type="ECO:0000259" key="1">
    <source>
        <dbReference type="Pfam" id="PF09818"/>
    </source>
</evidence>
<evidence type="ECO:0000313" key="5">
    <source>
        <dbReference type="Proteomes" id="UP000321051"/>
    </source>
</evidence>
<dbReference type="Pfam" id="PF21117">
    <property type="entry name" value="MRB1590_C"/>
    <property type="match status" value="1"/>
</dbReference>
<dbReference type="RefSeq" id="WP_079476223.1">
    <property type="nucleotide sequence ID" value="NZ_BJUN01000001.1"/>
</dbReference>
<accession>A0A510Y2E1</accession>
<organism evidence="4 5">
    <name type="scientific">Marinococcus halophilus</name>
    <dbReference type="NCBI Taxonomy" id="1371"/>
    <lineage>
        <taxon>Bacteria</taxon>
        <taxon>Bacillati</taxon>
        <taxon>Bacillota</taxon>
        <taxon>Bacilli</taxon>
        <taxon>Bacillales</taxon>
        <taxon>Bacillaceae</taxon>
        <taxon>Marinococcus</taxon>
    </lineage>
</organism>
<protein>
    <submittedName>
        <fullName evidence="4">ATPase</fullName>
    </submittedName>
</protein>
<dbReference type="STRING" id="1371.GCA_900166605_02505"/>